<evidence type="ECO:0000259" key="10">
    <source>
        <dbReference type="PROSITE" id="PS50262"/>
    </source>
</evidence>
<dbReference type="Pfam" id="PF00001">
    <property type="entry name" value="7tm_1"/>
    <property type="match status" value="1"/>
</dbReference>
<dbReference type="EMBL" id="JAODUP010000994">
    <property type="protein sequence ID" value="KAK2142130.1"/>
    <property type="molecule type" value="Genomic_DNA"/>
</dbReference>
<keyword evidence="2" id="KW-1003">Cell membrane</keyword>
<keyword evidence="8" id="KW-0807">Transducer</keyword>
<keyword evidence="12" id="KW-1185">Reference proteome</keyword>
<dbReference type="Proteomes" id="UP001208570">
    <property type="component" value="Unassembled WGS sequence"/>
</dbReference>
<comment type="subcellular location">
    <subcellularLocation>
        <location evidence="1">Cell membrane</location>
        <topology evidence="1">Multi-pass membrane protein</topology>
    </subcellularLocation>
</comment>
<keyword evidence="5" id="KW-0297">G-protein coupled receptor</keyword>
<evidence type="ECO:0000256" key="6">
    <source>
        <dbReference type="ARBA" id="ARBA00023136"/>
    </source>
</evidence>
<feature type="transmembrane region" description="Helical" evidence="9">
    <location>
        <begin position="171"/>
        <end position="195"/>
    </location>
</feature>
<proteinExistence type="predicted"/>
<evidence type="ECO:0000256" key="3">
    <source>
        <dbReference type="ARBA" id="ARBA00022692"/>
    </source>
</evidence>
<dbReference type="GO" id="GO:0004930">
    <property type="term" value="F:G protein-coupled receptor activity"/>
    <property type="evidence" value="ECO:0007669"/>
    <property type="project" value="UniProtKB-KW"/>
</dbReference>
<protein>
    <recommendedName>
        <fullName evidence="10">G-protein coupled receptors family 1 profile domain-containing protein</fullName>
    </recommendedName>
</protein>
<keyword evidence="6 9" id="KW-0472">Membrane</keyword>
<feature type="transmembrane region" description="Helical" evidence="9">
    <location>
        <begin position="25"/>
        <end position="43"/>
    </location>
</feature>
<evidence type="ECO:0000256" key="9">
    <source>
        <dbReference type="SAM" id="Phobius"/>
    </source>
</evidence>
<dbReference type="InterPro" id="IPR000276">
    <property type="entry name" value="GPCR_Rhodpsn"/>
</dbReference>
<evidence type="ECO:0000256" key="5">
    <source>
        <dbReference type="ARBA" id="ARBA00023040"/>
    </source>
</evidence>
<dbReference type="Gene3D" id="1.20.1070.10">
    <property type="entry name" value="Rhodopsin 7-helix transmembrane proteins"/>
    <property type="match status" value="1"/>
</dbReference>
<comment type="caution">
    <text evidence="11">The sequence shown here is derived from an EMBL/GenBank/DDBJ whole genome shotgun (WGS) entry which is preliminary data.</text>
</comment>
<feature type="transmembrane region" description="Helical" evidence="9">
    <location>
        <begin position="110"/>
        <end position="134"/>
    </location>
</feature>
<keyword evidence="7" id="KW-0675">Receptor</keyword>
<feature type="domain" description="G-protein coupled receptors family 1 profile" evidence="10">
    <location>
        <begin position="1"/>
        <end position="232"/>
    </location>
</feature>
<evidence type="ECO:0000256" key="7">
    <source>
        <dbReference type="ARBA" id="ARBA00023170"/>
    </source>
</evidence>
<organism evidence="11 12">
    <name type="scientific">Paralvinella palmiformis</name>
    <dbReference type="NCBI Taxonomy" id="53620"/>
    <lineage>
        <taxon>Eukaryota</taxon>
        <taxon>Metazoa</taxon>
        <taxon>Spiralia</taxon>
        <taxon>Lophotrochozoa</taxon>
        <taxon>Annelida</taxon>
        <taxon>Polychaeta</taxon>
        <taxon>Sedentaria</taxon>
        <taxon>Canalipalpata</taxon>
        <taxon>Terebellida</taxon>
        <taxon>Terebelliformia</taxon>
        <taxon>Alvinellidae</taxon>
        <taxon>Paralvinella</taxon>
    </lineage>
</organism>
<feature type="transmembrane region" description="Helical" evidence="9">
    <location>
        <begin position="64"/>
        <end position="83"/>
    </location>
</feature>
<sequence length="355" mass="40205">MFSAFICIALDFYQVNATWCNFMCAINYCLIIVSMMTLALISIDRLLSVLFPFKYYSLVTKGRVIAVIVVTWIQGAVFGIAPATQGWVHYDYWEAICAINWHQEPRSGPINYVLVAFAICFILPALTMLVCYTVTIRYAKKSLKTMIPMSSSTSNNDDGKESRKQNKEAYLGLRTITSLLVVVALFFFFLTPFSVTKLLKVLTNDPLRIPPYVNLWSAFFAYLSSMVNPFIYGIFRADFRQAYKLMFRKIAARKESRNAESSFAAGIFKRSATSDESERQKGFTIPGRDSAKVMTTTNAKKNNVLKVETSTPYGRTVDSNKCDVFNKRRKCQKVIIVTALGHNSRQQETITKVSS</sequence>
<dbReference type="InterPro" id="IPR017452">
    <property type="entry name" value="GPCR_Rhodpsn_7TM"/>
</dbReference>
<evidence type="ECO:0000256" key="4">
    <source>
        <dbReference type="ARBA" id="ARBA00022989"/>
    </source>
</evidence>
<dbReference type="CDD" id="cd00637">
    <property type="entry name" value="7tm_classA_rhodopsin-like"/>
    <property type="match status" value="1"/>
</dbReference>
<keyword evidence="4 9" id="KW-1133">Transmembrane helix</keyword>
<evidence type="ECO:0000256" key="2">
    <source>
        <dbReference type="ARBA" id="ARBA00022475"/>
    </source>
</evidence>
<dbReference type="PRINTS" id="PR00237">
    <property type="entry name" value="GPCRRHODOPSN"/>
</dbReference>
<accession>A0AAD9IXY6</accession>
<dbReference type="PANTHER" id="PTHR22752">
    <property type="entry name" value="G PROTEIN-COUPLED RECEPTOR"/>
    <property type="match status" value="1"/>
</dbReference>
<dbReference type="AlphaFoldDB" id="A0AAD9IXY6"/>
<evidence type="ECO:0000256" key="8">
    <source>
        <dbReference type="ARBA" id="ARBA00023224"/>
    </source>
</evidence>
<evidence type="ECO:0000313" key="12">
    <source>
        <dbReference type="Proteomes" id="UP001208570"/>
    </source>
</evidence>
<evidence type="ECO:0000313" key="11">
    <source>
        <dbReference type="EMBL" id="KAK2142130.1"/>
    </source>
</evidence>
<reference evidence="11" key="1">
    <citation type="journal article" date="2023" name="Mol. Biol. Evol.">
        <title>Third-Generation Sequencing Reveals the Adaptive Role of the Epigenome in Three Deep-Sea Polychaetes.</title>
        <authorList>
            <person name="Perez M."/>
            <person name="Aroh O."/>
            <person name="Sun Y."/>
            <person name="Lan Y."/>
            <person name="Juniper S.K."/>
            <person name="Young C.R."/>
            <person name="Angers B."/>
            <person name="Qian P.Y."/>
        </authorList>
    </citation>
    <scope>NUCLEOTIDE SEQUENCE</scope>
    <source>
        <strain evidence="11">P08H-3</strain>
    </source>
</reference>
<gene>
    <name evidence="11" type="ORF">LSH36_994g01038</name>
</gene>
<dbReference type="SUPFAM" id="SSF81321">
    <property type="entry name" value="Family A G protein-coupled receptor-like"/>
    <property type="match status" value="1"/>
</dbReference>
<keyword evidence="3 9" id="KW-0812">Transmembrane</keyword>
<evidence type="ECO:0000256" key="1">
    <source>
        <dbReference type="ARBA" id="ARBA00004651"/>
    </source>
</evidence>
<dbReference type="PROSITE" id="PS50262">
    <property type="entry name" value="G_PROTEIN_RECEP_F1_2"/>
    <property type="match status" value="1"/>
</dbReference>
<dbReference type="GO" id="GO:0005886">
    <property type="term" value="C:plasma membrane"/>
    <property type="evidence" value="ECO:0007669"/>
    <property type="project" value="UniProtKB-SubCell"/>
</dbReference>
<feature type="transmembrane region" description="Helical" evidence="9">
    <location>
        <begin position="215"/>
        <end position="235"/>
    </location>
</feature>
<name>A0AAD9IXY6_9ANNE</name>